<feature type="coiled-coil region" evidence="1">
    <location>
        <begin position="28"/>
        <end position="62"/>
    </location>
</feature>
<dbReference type="EMBL" id="JAPXFL010000006">
    <property type="protein sequence ID" value="KAK9504919.1"/>
    <property type="molecule type" value="Genomic_DNA"/>
</dbReference>
<evidence type="ECO:0000256" key="2">
    <source>
        <dbReference type="SAM" id="MobiDB-lite"/>
    </source>
</evidence>
<organism evidence="5 6">
    <name type="scientific">Rhynocoris fuscipes</name>
    <dbReference type="NCBI Taxonomy" id="488301"/>
    <lineage>
        <taxon>Eukaryota</taxon>
        <taxon>Metazoa</taxon>
        <taxon>Ecdysozoa</taxon>
        <taxon>Arthropoda</taxon>
        <taxon>Hexapoda</taxon>
        <taxon>Insecta</taxon>
        <taxon>Pterygota</taxon>
        <taxon>Neoptera</taxon>
        <taxon>Paraneoptera</taxon>
        <taxon>Hemiptera</taxon>
        <taxon>Heteroptera</taxon>
        <taxon>Panheteroptera</taxon>
        <taxon>Cimicomorpha</taxon>
        <taxon>Reduviidae</taxon>
        <taxon>Harpactorinae</taxon>
        <taxon>Harpactorini</taxon>
        <taxon>Rhynocoris</taxon>
    </lineage>
</organism>
<keyword evidence="6" id="KW-1185">Reference proteome</keyword>
<sequence length="262" mass="30751">MKKSQKIIVFSSVYVIISALWQNHTISIDNKVSSLMNLKQEVDQLKAENVSLKIELNNIKKFIDREDQRKLKKCITIYGIPFVQNENLKLVIKNVCHYIGVNYTDNCVTSIFRFKNKNKQFTKTISIKFKDVEFKNTFMKKWKAKREDIDLCKILLDSVYGVNVKFFINEAMTAKNRKLFLAARELHKKKFFAFLWFRNGRILCRQHEGASVEEIHSEEDLQLLSIPPVLEYHTDSDEFNHADPDYQNTASKRMKTDEPSPS</sequence>
<evidence type="ECO:0000313" key="6">
    <source>
        <dbReference type="Proteomes" id="UP001461498"/>
    </source>
</evidence>
<reference evidence="5 6" key="1">
    <citation type="submission" date="2022-12" db="EMBL/GenBank/DDBJ databases">
        <title>Chromosome-level genome assembly of true bugs.</title>
        <authorList>
            <person name="Ma L."/>
            <person name="Li H."/>
        </authorList>
    </citation>
    <scope>NUCLEOTIDE SEQUENCE [LARGE SCALE GENOMIC DNA]</scope>
    <source>
        <strain evidence="5">Lab_2022b</strain>
    </source>
</reference>
<feature type="transmembrane region" description="Helical" evidence="3">
    <location>
        <begin position="7"/>
        <end position="24"/>
    </location>
</feature>
<dbReference type="Pfam" id="PF25298">
    <property type="entry name" value="Baculo_FP_2nd"/>
    <property type="match status" value="1"/>
</dbReference>
<evidence type="ECO:0000259" key="4">
    <source>
        <dbReference type="Pfam" id="PF25298"/>
    </source>
</evidence>
<dbReference type="AlphaFoldDB" id="A0AAW1D1Q1"/>
<evidence type="ECO:0000313" key="5">
    <source>
        <dbReference type="EMBL" id="KAK9504919.1"/>
    </source>
</evidence>
<name>A0AAW1D1Q1_9HEMI</name>
<keyword evidence="3" id="KW-1133">Transmembrane helix</keyword>
<feature type="domain" description="FP protein C-terminal" evidence="4">
    <location>
        <begin position="173"/>
        <end position="223"/>
    </location>
</feature>
<keyword evidence="3" id="KW-0812">Transmembrane</keyword>
<keyword evidence="1" id="KW-0175">Coiled coil</keyword>
<proteinExistence type="predicted"/>
<evidence type="ECO:0000256" key="3">
    <source>
        <dbReference type="SAM" id="Phobius"/>
    </source>
</evidence>
<gene>
    <name evidence="5" type="ORF">O3M35_009086</name>
</gene>
<evidence type="ECO:0000256" key="1">
    <source>
        <dbReference type="SAM" id="Coils"/>
    </source>
</evidence>
<protein>
    <recommendedName>
        <fullName evidence="4">FP protein C-terminal domain-containing protein</fullName>
    </recommendedName>
</protein>
<dbReference type="Proteomes" id="UP001461498">
    <property type="component" value="Unassembled WGS sequence"/>
</dbReference>
<accession>A0AAW1D1Q1</accession>
<keyword evidence="3" id="KW-0472">Membrane</keyword>
<feature type="region of interest" description="Disordered" evidence="2">
    <location>
        <begin position="236"/>
        <end position="262"/>
    </location>
</feature>
<dbReference type="InterPro" id="IPR057251">
    <property type="entry name" value="FP_C"/>
</dbReference>
<comment type="caution">
    <text evidence="5">The sequence shown here is derived from an EMBL/GenBank/DDBJ whole genome shotgun (WGS) entry which is preliminary data.</text>
</comment>